<evidence type="ECO:0000313" key="3">
    <source>
        <dbReference type="EMBL" id="MET4717709.1"/>
    </source>
</evidence>
<keyword evidence="4" id="KW-1185">Reference proteome</keyword>
<dbReference type="SUPFAM" id="SSF51556">
    <property type="entry name" value="Metallo-dependent hydrolases"/>
    <property type="match status" value="1"/>
</dbReference>
<keyword evidence="1" id="KW-0456">Lyase</keyword>
<evidence type="ECO:0000313" key="4">
    <source>
        <dbReference type="Proteomes" id="UP001549291"/>
    </source>
</evidence>
<evidence type="ECO:0000259" key="2">
    <source>
        <dbReference type="Pfam" id="PF04909"/>
    </source>
</evidence>
<dbReference type="GO" id="GO:0016787">
    <property type="term" value="F:hydrolase activity"/>
    <property type="evidence" value="ECO:0007669"/>
    <property type="project" value="UniProtKB-KW"/>
</dbReference>
<dbReference type="Proteomes" id="UP001549291">
    <property type="component" value="Unassembled WGS sequence"/>
</dbReference>
<dbReference type="InterPro" id="IPR032466">
    <property type="entry name" value="Metal_Hydrolase"/>
</dbReference>
<gene>
    <name evidence="3" type="ORF">ABIF63_001815</name>
</gene>
<feature type="domain" description="Amidohydrolase-related" evidence="2">
    <location>
        <begin position="15"/>
        <end position="98"/>
    </location>
</feature>
<dbReference type="PANTHER" id="PTHR21240">
    <property type="entry name" value="2-AMINO-3-CARBOXYLMUCONATE-6-SEMIALDEHYDE DECARBOXYLASE"/>
    <property type="match status" value="1"/>
</dbReference>
<sequence length="122" mass="12847">MLSLTAPGVQNLAPDDAVALQTASDDVLAAAVQAHPNRFQGFATLATPRPEAAALEVDRTVKKLGFNGAMHFGRTRDRNLDDRANEPIFEAASGLGAYSEVVSLTAPLVTAPIEPTPSLHRS</sequence>
<reference evidence="3 4" key="1">
    <citation type="submission" date="2024-06" db="EMBL/GenBank/DDBJ databases">
        <title>Genomic Encyclopedia of Type Strains, Phase V (KMG-V): Genome sequencing to study the core and pangenomes of soil and plant-associated prokaryotes.</title>
        <authorList>
            <person name="Whitman W."/>
        </authorList>
    </citation>
    <scope>NUCLEOTIDE SEQUENCE [LARGE SCALE GENOMIC DNA]</scope>
    <source>
        <strain evidence="3 4">USDA 160</strain>
    </source>
</reference>
<dbReference type="PANTHER" id="PTHR21240:SF30">
    <property type="entry name" value="AMIDOHYDROLASE-RELATED DOMAIN-CONTAINING PROTEIN-RELATED"/>
    <property type="match status" value="1"/>
</dbReference>
<evidence type="ECO:0000256" key="1">
    <source>
        <dbReference type="ARBA" id="ARBA00023239"/>
    </source>
</evidence>
<proteinExistence type="predicted"/>
<dbReference type="RefSeq" id="WP_157789263.1">
    <property type="nucleotide sequence ID" value="NZ_CP126013.1"/>
</dbReference>
<keyword evidence="3" id="KW-0378">Hydrolase</keyword>
<dbReference type="InterPro" id="IPR006680">
    <property type="entry name" value="Amidohydro-rel"/>
</dbReference>
<organism evidence="3 4">
    <name type="scientific">Bradyrhizobium japonicum</name>
    <dbReference type="NCBI Taxonomy" id="375"/>
    <lineage>
        <taxon>Bacteria</taxon>
        <taxon>Pseudomonadati</taxon>
        <taxon>Pseudomonadota</taxon>
        <taxon>Alphaproteobacteria</taxon>
        <taxon>Hyphomicrobiales</taxon>
        <taxon>Nitrobacteraceae</taxon>
        <taxon>Bradyrhizobium</taxon>
    </lineage>
</organism>
<dbReference type="Gene3D" id="3.20.20.140">
    <property type="entry name" value="Metal-dependent hydrolases"/>
    <property type="match status" value="1"/>
</dbReference>
<name>A0ABV2RLA7_BRAJP</name>
<protein>
    <submittedName>
        <fullName evidence="3">TIM-barrel fold metal-dependent hydrolase</fullName>
    </submittedName>
</protein>
<dbReference type="Pfam" id="PF04909">
    <property type="entry name" value="Amidohydro_2"/>
    <property type="match status" value="1"/>
</dbReference>
<accession>A0ABV2RLA7</accession>
<dbReference type="EMBL" id="JBEPTQ010000002">
    <property type="protein sequence ID" value="MET4717709.1"/>
    <property type="molecule type" value="Genomic_DNA"/>
</dbReference>
<comment type="caution">
    <text evidence="3">The sequence shown here is derived from an EMBL/GenBank/DDBJ whole genome shotgun (WGS) entry which is preliminary data.</text>
</comment>
<dbReference type="InterPro" id="IPR032465">
    <property type="entry name" value="ACMSD"/>
</dbReference>